<dbReference type="Gene3D" id="3.40.710.10">
    <property type="entry name" value="DD-peptidase/beta-lactamase superfamily"/>
    <property type="match status" value="1"/>
</dbReference>
<dbReference type="SUPFAM" id="SSF56601">
    <property type="entry name" value="beta-lactamase/transpeptidase-like"/>
    <property type="match status" value="1"/>
</dbReference>
<evidence type="ECO:0000313" key="3">
    <source>
        <dbReference type="Proteomes" id="UP001239626"/>
    </source>
</evidence>
<keyword evidence="3" id="KW-1185">Reference proteome</keyword>
<dbReference type="InterPro" id="IPR001466">
    <property type="entry name" value="Beta-lactam-related"/>
</dbReference>
<reference evidence="2 3" key="1">
    <citation type="submission" date="2023-07" db="EMBL/GenBank/DDBJ databases">
        <title>Sorghum-associated microbial communities from plants grown in Nebraska, USA.</title>
        <authorList>
            <person name="Schachtman D."/>
        </authorList>
    </citation>
    <scope>NUCLEOTIDE SEQUENCE [LARGE SCALE GENOMIC DNA]</scope>
    <source>
        <strain evidence="2 3">BE332</strain>
    </source>
</reference>
<dbReference type="Proteomes" id="UP001239626">
    <property type="component" value="Unassembled WGS sequence"/>
</dbReference>
<dbReference type="InterPro" id="IPR012338">
    <property type="entry name" value="Beta-lactam/transpept-like"/>
</dbReference>
<accession>A0ABU0EBW3</accession>
<feature type="domain" description="Beta-lactamase-related" evidence="1">
    <location>
        <begin position="4"/>
        <end position="329"/>
    </location>
</feature>
<dbReference type="InterPro" id="IPR050789">
    <property type="entry name" value="Diverse_Enzym_Activities"/>
</dbReference>
<organism evidence="2 3">
    <name type="scientific">Cellulomonas humilata</name>
    <dbReference type="NCBI Taxonomy" id="144055"/>
    <lineage>
        <taxon>Bacteria</taxon>
        <taxon>Bacillati</taxon>
        <taxon>Actinomycetota</taxon>
        <taxon>Actinomycetes</taxon>
        <taxon>Micrococcales</taxon>
        <taxon>Cellulomonadaceae</taxon>
        <taxon>Cellulomonas</taxon>
    </lineage>
</organism>
<dbReference type="RefSeq" id="WP_307490384.1">
    <property type="nucleotide sequence ID" value="NZ_JAUSVB010000001.1"/>
</dbReference>
<gene>
    <name evidence="2" type="ORF">J2X26_001043</name>
</gene>
<dbReference type="EMBL" id="JAUSVB010000001">
    <property type="protein sequence ID" value="MDQ0372746.1"/>
    <property type="molecule type" value="Genomic_DNA"/>
</dbReference>
<dbReference type="PANTHER" id="PTHR43283:SF3">
    <property type="entry name" value="BETA-LACTAMASE FAMILY PROTEIN (AFU_ORTHOLOGUE AFUA_5G07500)"/>
    <property type="match status" value="1"/>
</dbReference>
<sequence length="349" mass="36954">MDVRTAVEARVGSGEVHGAAWLVDRAGDVTVGAAGTGAPDTIFRISSVTKPVVAVLAMQLVDEGLLSLDDPVDRLLPELAGRRVLRSPDAPIDDTVLAERPVTVRDVLEFRLGLGMDFTGPFPGTVLGALAERGLPAGPPAPQAAPGPDEWMRIVGSVPLSHQPGARWLYNTGAQVLGVLVARAAGRPLPELLAERLLDPLGMTDTGFHVPPDQRGRFGRQWLGPEVYDEPDGQWSTPPAFPDAASGLVSTVADLHAFAASLRTADPVIRTARHGEHGDGEGWGLGIGVKVTDLPDGRHAGSYGWDGGLGSTWWTDPVTDTIAILLTTDAWTSAEPTPVFTDFWRAAFR</sequence>
<proteinExistence type="predicted"/>
<dbReference type="Pfam" id="PF00144">
    <property type="entry name" value="Beta-lactamase"/>
    <property type="match status" value="1"/>
</dbReference>
<comment type="caution">
    <text evidence="2">The sequence shown here is derived from an EMBL/GenBank/DDBJ whole genome shotgun (WGS) entry which is preliminary data.</text>
</comment>
<evidence type="ECO:0000259" key="1">
    <source>
        <dbReference type="Pfam" id="PF00144"/>
    </source>
</evidence>
<name>A0ABU0EBW3_9CELL</name>
<dbReference type="PANTHER" id="PTHR43283">
    <property type="entry name" value="BETA-LACTAMASE-RELATED"/>
    <property type="match status" value="1"/>
</dbReference>
<evidence type="ECO:0000313" key="2">
    <source>
        <dbReference type="EMBL" id="MDQ0372746.1"/>
    </source>
</evidence>
<protein>
    <submittedName>
        <fullName evidence="2">CubicO group peptidase (Beta-lactamase class C family)</fullName>
    </submittedName>
</protein>